<evidence type="ECO:0000256" key="1">
    <source>
        <dbReference type="ARBA" id="ARBA00022827"/>
    </source>
</evidence>
<accession>A0A6F8U762</accession>
<keyword evidence="1" id="KW-0274">FAD</keyword>
<dbReference type="GO" id="GO:1903457">
    <property type="term" value="P:lactate catabolic process"/>
    <property type="evidence" value="ECO:0007669"/>
    <property type="project" value="TreeGrafter"/>
</dbReference>
<dbReference type="PANTHER" id="PTHR11748:SF119">
    <property type="entry name" value="D-2-HYDROXYGLUTARATE DEHYDROGENASE"/>
    <property type="match status" value="1"/>
</dbReference>
<dbReference type="AlphaFoldDB" id="A0A6F8U762"/>
<name>A0A6F8U762_9GAMM</name>
<feature type="domain" description="FAD-binding PCMH-type" evidence="2">
    <location>
        <begin position="1"/>
        <end position="163"/>
    </location>
</feature>
<proteinExistence type="predicted"/>
<dbReference type="InterPro" id="IPR016166">
    <property type="entry name" value="FAD-bd_PCMH"/>
</dbReference>
<dbReference type="SUPFAM" id="SSF56176">
    <property type="entry name" value="FAD-binding/transporter-associated domain-like"/>
    <property type="match status" value="1"/>
</dbReference>
<organism evidence="3 4">
    <name type="scientific">Halomonas hydrothermalis</name>
    <dbReference type="NCBI Taxonomy" id="115561"/>
    <lineage>
        <taxon>Bacteria</taxon>
        <taxon>Pseudomonadati</taxon>
        <taxon>Pseudomonadota</taxon>
        <taxon>Gammaproteobacteria</taxon>
        <taxon>Oceanospirillales</taxon>
        <taxon>Halomonadaceae</taxon>
        <taxon>Halomonas</taxon>
    </lineage>
</organism>
<dbReference type="PANTHER" id="PTHR11748">
    <property type="entry name" value="D-LACTATE DEHYDROGENASE"/>
    <property type="match status" value="1"/>
</dbReference>
<reference evidence="3 4" key="1">
    <citation type="submission" date="2020-03" db="EMBL/GenBank/DDBJ databases">
        <title>Complete Genome Sequence of Halomonas hydrothermalis Strain Slthf2, Halophilic Bacterium Isolated from Deep-Sea Hydrothermal-Vent Environments.</title>
        <authorList>
            <person name="Takeyama N."/>
            <person name="Huang M."/>
            <person name="Sato K."/>
            <person name="Galipon J."/>
            <person name="Arakawa K."/>
        </authorList>
    </citation>
    <scope>NUCLEOTIDE SEQUENCE [LARGE SCALE GENOMIC DNA]</scope>
    <source>
        <strain evidence="3 4">Slthf2</strain>
    </source>
</reference>
<dbReference type="InterPro" id="IPR006094">
    <property type="entry name" value="Oxid_FAD_bind_N"/>
</dbReference>
<dbReference type="PROSITE" id="PS51387">
    <property type="entry name" value="FAD_PCMH"/>
    <property type="match status" value="1"/>
</dbReference>
<gene>
    <name evidence="3" type="ORF">HHSLTHF2_34070</name>
</gene>
<dbReference type="GO" id="GO:0008720">
    <property type="term" value="F:D-lactate dehydrogenase (NAD+) activity"/>
    <property type="evidence" value="ECO:0007669"/>
    <property type="project" value="TreeGrafter"/>
</dbReference>
<keyword evidence="4" id="KW-1185">Reference proteome</keyword>
<dbReference type="Proteomes" id="UP000502259">
    <property type="component" value="Chromosome"/>
</dbReference>
<dbReference type="Pfam" id="PF01565">
    <property type="entry name" value="FAD_binding_4"/>
    <property type="match status" value="1"/>
</dbReference>
<dbReference type="InterPro" id="IPR036318">
    <property type="entry name" value="FAD-bd_PCMH-like_sf"/>
</dbReference>
<dbReference type="GO" id="GO:0004458">
    <property type="term" value="F:D-lactate dehydrogenase (cytochrome) activity"/>
    <property type="evidence" value="ECO:0007669"/>
    <property type="project" value="TreeGrafter"/>
</dbReference>
<dbReference type="GO" id="GO:0071949">
    <property type="term" value="F:FAD binding"/>
    <property type="evidence" value="ECO:0007669"/>
    <property type="project" value="InterPro"/>
</dbReference>
<evidence type="ECO:0000313" key="3">
    <source>
        <dbReference type="EMBL" id="BCB09517.1"/>
    </source>
</evidence>
<dbReference type="Gene3D" id="3.30.465.10">
    <property type="match status" value="1"/>
</dbReference>
<protein>
    <recommendedName>
        <fullName evidence="2">FAD-binding PCMH-type domain-containing protein</fullName>
    </recommendedName>
</protein>
<evidence type="ECO:0000313" key="4">
    <source>
        <dbReference type="Proteomes" id="UP000502259"/>
    </source>
</evidence>
<dbReference type="EMBL" id="AP022843">
    <property type="protein sequence ID" value="BCB09517.1"/>
    <property type="molecule type" value="Genomic_DNA"/>
</dbReference>
<keyword evidence="1" id="KW-0285">Flavoprotein</keyword>
<evidence type="ECO:0000259" key="2">
    <source>
        <dbReference type="PROSITE" id="PS51387"/>
    </source>
</evidence>
<sequence>MNQILEIDVEARRVRVQAGVVKDQLNAALKPHGLFFAPELSTSNRATIGGMISTDASGQGSCEYGKTRDHVLELDTILLGGQHLHSRALSAGEEQQAVAQPGMLGQVHTTAAEIIDQQRGLIEAKFPPLNRCLTGYDLAHLREAEGQLNLNSLLCGSEGTLGF</sequence>
<dbReference type="InterPro" id="IPR016169">
    <property type="entry name" value="FAD-bd_PCMH_sub2"/>
</dbReference>